<evidence type="ECO:0000313" key="2">
    <source>
        <dbReference type="Proteomes" id="UP000076858"/>
    </source>
</evidence>
<comment type="caution">
    <text evidence="1">The sequence shown here is derived from an EMBL/GenBank/DDBJ whole genome shotgun (WGS) entry which is preliminary data.</text>
</comment>
<keyword evidence="2" id="KW-1185">Reference proteome</keyword>
<protein>
    <submittedName>
        <fullName evidence="1">Uncharacterized protein</fullName>
    </submittedName>
</protein>
<dbReference type="AlphaFoldDB" id="A0A164SBT1"/>
<sequence length="66" mass="7525">MNHILECRYFARVPSEPRHLPVSSGKCGWTLYTVCVACPIHPPDFSHLRVYQFSSFCCLCVCSYAP</sequence>
<gene>
    <name evidence="1" type="ORF">APZ42_026272</name>
</gene>
<name>A0A164SBT1_9CRUS</name>
<dbReference type="EMBL" id="LRGB01002066">
    <property type="protein sequence ID" value="KZS09458.1"/>
    <property type="molecule type" value="Genomic_DNA"/>
</dbReference>
<reference evidence="1 2" key="1">
    <citation type="submission" date="2016-03" db="EMBL/GenBank/DDBJ databases">
        <title>EvidentialGene: Evidence-directed Construction of Genes on Genomes.</title>
        <authorList>
            <person name="Gilbert D.G."/>
            <person name="Choi J.-H."/>
            <person name="Mockaitis K."/>
            <person name="Colbourne J."/>
            <person name="Pfrender M."/>
        </authorList>
    </citation>
    <scope>NUCLEOTIDE SEQUENCE [LARGE SCALE GENOMIC DNA]</scope>
    <source>
        <strain evidence="1 2">Xinb3</strain>
        <tissue evidence="1">Complete organism</tissue>
    </source>
</reference>
<evidence type="ECO:0000313" key="1">
    <source>
        <dbReference type="EMBL" id="KZS09458.1"/>
    </source>
</evidence>
<proteinExistence type="predicted"/>
<accession>A0A164SBT1</accession>
<dbReference type="Proteomes" id="UP000076858">
    <property type="component" value="Unassembled WGS sequence"/>
</dbReference>
<organism evidence="1 2">
    <name type="scientific">Daphnia magna</name>
    <dbReference type="NCBI Taxonomy" id="35525"/>
    <lineage>
        <taxon>Eukaryota</taxon>
        <taxon>Metazoa</taxon>
        <taxon>Ecdysozoa</taxon>
        <taxon>Arthropoda</taxon>
        <taxon>Crustacea</taxon>
        <taxon>Branchiopoda</taxon>
        <taxon>Diplostraca</taxon>
        <taxon>Cladocera</taxon>
        <taxon>Anomopoda</taxon>
        <taxon>Daphniidae</taxon>
        <taxon>Daphnia</taxon>
    </lineage>
</organism>